<dbReference type="Ensembl" id="ENSFHET00000033494.1">
    <property type="protein sequence ID" value="ENSFHEP00000016188.1"/>
    <property type="gene ID" value="ENSFHEG00000017870.1"/>
</dbReference>
<organism evidence="3 4">
    <name type="scientific">Fundulus heteroclitus</name>
    <name type="common">Killifish</name>
    <name type="synonym">Mummichog</name>
    <dbReference type="NCBI Taxonomy" id="8078"/>
    <lineage>
        <taxon>Eukaryota</taxon>
        <taxon>Metazoa</taxon>
        <taxon>Chordata</taxon>
        <taxon>Craniata</taxon>
        <taxon>Vertebrata</taxon>
        <taxon>Euteleostomi</taxon>
        <taxon>Actinopterygii</taxon>
        <taxon>Neopterygii</taxon>
        <taxon>Teleostei</taxon>
        <taxon>Neoteleostei</taxon>
        <taxon>Acanthomorphata</taxon>
        <taxon>Ovalentaria</taxon>
        <taxon>Atherinomorphae</taxon>
        <taxon>Cyprinodontiformes</taxon>
        <taxon>Fundulidae</taxon>
        <taxon>Fundulus</taxon>
    </lineage>
</organism>
<dbReference type="Pfam" id="PF03259">
    <property type="entry name" value="Robl_LC7"/>
    <property type="match status" value="1"/>
</dbReference>
<protein>
    <submittedName>
        <fullName evidence="3">Dynein, light chain, roadblock-type 1</fullName>
    </submittedName>
</protein>
<evidence type="ECO:0000313" key="3">
    <source>
        <dbReference type="Ensembl" id="ENSFHEP00000016188.1"/>
    </source>
</evidence>
<dbReference type="AlphaFoldDB" id="A0A3Q2PR80"/>
<dbReference type="InterPro" id="IPR004942">
    <property type="entry name" value="Roadblock/LAMTOR2_dom"/>
</dbReference>
<dbReference type="SMART" id="SM00960">
    <property type="entry name" value="Robl_LC7"/>
    <property type="match status" value="1"/>
</dbReference>
<dbReference type="Proteomes" id="UP000265000">
    <property type="component" value="Unplaced"/>
</dbReference>
<reference evidence="3" key="1">
    <citation type="submission" date="2025-08" db="UniProtKB">
        <authorList>
            <consortium name="Ensembl"/>
        </authorList>
    </citation>
    <scope>IDENTIFICATION</scope>
</reference>
<name>A0A3Q2PR80_FUNHE</name>
<reference evidence="3" key="2">
    <citation type="submission" date="2025-09" db="UniProtKB">
        <authorList>
            <consortium name="Ensembl"/>
        </authorList>
    </citation>
    <scope>IDENTIFICATION</scope>
</reference>
<proteinExistence type="inferred from homology"/>
<evidence type="ECO:0000256" key="1">
    <source>
        <dbReference type="ARBA" id="ARBA00007191"/>
    </source>
</evidence>
<evidence type="ECO:0000259" key="2">
    <source>
        <dbReference type="SMART" id="SM00960"/>
    </source>
</evidence>
<accession>A0A3Q2PR80</accession>
<dbReference type="GeneTree" id="ENSGT00390000011067"/>
<comment type="similarity">
    <text evidence="1">Belongs to the GAMAD family.</text>
</comment>
<keyword evidence="4" id="KW-1185">Reference proteome</keyword>
<feature type="domain" description="Roadblock/LAMTOR2" evidence="2">
    <location>
        <begin position="6"/>
        <end position="90"/>
    </location>
</feature>
<dbReference type="SUPFAM" id="SSF103196">
    <property type="entry name" value="Roadblock/LC7 domain"/>
    <property type="match status" value="1"/>
</dbReference>
<dbReference type="PANTHER" id="PTHR10779">
    <property type="entry name" value="DYNEIN LIGHT CHAIN ROADBLOCK"/>
    <property type="match status" value="1"/>
</dbReference>
<sequence length="116" mass="13770">MFISLLEETLKRIQSQKGVQGIIIVNAEGIPVKSTLDNQSTVQYSALIHQLVMKARSTLRDIDPQNDLTFLRVQSHVLKYFARYLFIYINNIYKYINNNIQKHIYIYIYIHIFIYK</sequence>
<evidence type="ECO:0000313" key="4">
    <source>
        <dbReference type="Proteomes" id="UP000265000"/>
    </source>
</evidence>
<dbReference type="Gene3D" id="3.30.450.30">
    <property type="entry name" value="Dynein light chain 2a, cytoplasmic"/>
    <property type="match status" value="1"/>
</dbReference>